<dbReference type="VEuPathDB" id="AmoebaDB:KM1_129390"/>
<dbReference type="OMA" id="NVHGHTH"/>
<dbReference type="Gene3D" id="3.60.21.10">
    <property type="match status" value="1"/>
</dbReference>
<dbReference type="AlphaFoldDB" id="A0A5K1V9D1"/>
<dbReference type="InterPro" id="IPR029052">
    <property type="entry name" value="Metallo-depent_PP-like"/>
</dbReference>
<gene>
    <name evidence="2" type="ORF">CL6EHI_136200</name>
</gene>
<dbReference type="Pfam" id="PF00149">
    <property type="entry name" value="Metallophos"/>
    <property type="match status" value="1"/>
</dbReference>
<dbReference type="Proteomes" id="UP000078387">
    <property type="component" value="Unassembled WGS sequence"/>
</dbReference>
<reference evidence="2 3" key="1">
    <citation type="submission" date="2016-05" db="EMBL/GenBank/DDBJ databases">
        <title>First whole genome sequencing of Entamoeba histolytica HM1:IMSS-clone-6.</title>
        <authorList>
            <person name="Mukherjee Avik.K."/>
            <person name="Izumyama S."/>
            <person name="Nakada-Tsukui K."/>
            <person name="Nozaki T."/>
        </authorList>
    </citation>
    <scope>NUCLEOTIDE SEQUENCE [LARGE SCALE GENOMIC DNA]</scope>
    <source>
        <strain evidence="2 3">HM1:IMSS clone 6</strain>
    </source>
</reference>
<dbReference type="InterPro" id="IPR004843">
    <property type="entry name" value="Calcineurin-like_PHP"/>
</dbReference>
<dbReference type="GO" id="GO:0016787">
    <property type="term" value="F:hydrolase activity"/>
    <property type="evidence" value="ECO:0007669"/>
    <property type="project" value="InterPro"/>
</dbReference>
<evidence type="ECO:0000313" key="3">
    <source>
        <dbReference type="Proteomes" id="UP000078387"/>
    </source>
</evidence>
<protein>
    <submittedName>
        <fullName evidence="2">Ser Thr protein phosphatase family protein</fullName>
    </submittedName>
</protein>
<dbReference type="VEuPathDB" id="AmoebaDB:EHI7A_069860"/>
<dbReference type="SUPFAM" id="SSF56300">
    <property type="entry name" value="Metallo-dependent phosphatases"/>
    <property type="match status" value="1"/>
</dbReference>
<organism evidence="2 3">
    <name type="scientific">Entamoeba histolytica</name>
    <dbReference type="NCBI Taxonomy" id="5759"/>
    <lineage>
        <taxon>Eukaryota</taxon>
        <taxon>Amoebozoa</taxon>
        <taxon>Evosea</taxon>
        <taxon>Archamoebae</taxon>
        <taxon>Mastigamoebida</taxon>
        <taxon>Entamoebidae</taxon>
        <taxon>Entamoeba</taxon>
    </lineage>
</organism>
<dbReference type="VEuPathDB" id="AmoebaDB:EHI5A_108640"/>
<sequence>METQKPLMIAVVNDIHQNMHLVERMEKYWKINNIKVDYLIVCGDFANMNVHNQDKPDIVASSIDDCKKIIKELEKLCSTVLYVPGNHDPTTLFHNSMHHSVQLTENSINLHRCAYHLKDNLVVVGCGGSVPQYDKHICHKVGYPYETDEQYKVHLNEIMPEDGSVPTTKITDSLIIVTHNGPSCSHTALKFSHNKSVMQTGSAALSKLIENPAYKRRLTCVLHGHTHDSQGLVNHELIPIINAGALKRNQNFVVLTLREIKGNWKVTDTNFHCFGYI</sequence>
<proteinExistence type="predicted"/>
<accession>A0A5K1V9D1</accession>
<comment type="caution">
    <text evidence="2">The sequence shown here is derived from an EMBL/GenBank/DDBJ whole genome shotgun (WGS) entry which is preliminary data.</text>
</comment>
<dbReference type="EMBL" id="BDEQ01000001">
    <property type="protein sequence ID" value="GAT95397.1"/>
    <property type="molecule type" value="Genomic_DNA"/>
</dbReference>
<dbReference type="PANTHER" id="PTHR37523">
    <property type="entry name" value="METALLOPHOSPHOESTERASE"/>
    <property type="match status" value="1"/>
</dbReference>
<evidence type="ECO:0000313" key="2">
    <source>
        <dbReference type="EMBL" id="GAT95397.1"/>
    </source>
</evidence>
<dbReference type="VEuPathDB" id="AmoebaDB:EHI8A_071710"/>
<dbReference type="VEuPathDB" id="AmoebaDB:EHI_136200"/>
<evidence type="ECO:0000259" key="1">
    <source>
        <dbReference type="Pfam" id="PF00149"/>
    </source>
</evidence>
<name>A0A5K1V9D1_ENTHI</name>
<dbReference type="PANTHER" id="PTHR37523:SF1">
    <property type="entry name" value="CALCINEURIN-LIKE PHOSPHOESTERASE DOMAIN-CONTAINING PROTEIN"/>
    <property type="match status" value="1"/>
</dbReference>
<feature type="domain" description="Calcineurin-like phosphoesterase" evidence="1">
    <location>
        <begin position="9"/>
        <end position="228"/>
    </location>
</feature>